<dbReference type="AlphaFoldDB" id="W9RBB4"/>
<organism evidence="1 2">
    <name type="scientific">Morus notabilis</name>
    <dbReference type="NCBI Taxonomy" id="981085"/>
    <lineage>
        <taxon>Eukaryota</taxon>
        <taxon>Viridiplantae</taxon>
        <taxon>Streptophyta</taxon>
        <taxon>Embryophyta</taxon>
        <taxon>Tracheophyta</taxon>
        <taxon>Spermatophyta</taxon>
        <taxon>Magnoliopsida</taxon>
        <taxon>eudicotyledons</taxon>
        <taxon>Gunneridae</taxon>
        <taxon>Pentapetalae</taxon>
        <taxon>rosids</taxon>
        <taxon>fabids</taxon>
        <taxon>Rosales</taxon>
        <taxon>Moraceae</taxon>
        <taxon>Moreae</taxon>
        <taxon>Morus</taxon>
    </lineage>
</organism>
<gene>
    <name evidence="1" type="ORF">L484_012449</name>
</gene>
<dbReference type="EMBL" id="KE344484">
    <property type="protein sequence ID" value="EXB63259.1"/>
    <property type="molecule type" value="Genomic_DNA"/>
</dbReference>
<proteinExistence type="predicted"/>
<reference evidence="2" key="1">
    <citation type="submission" date="2013-01" db="EMBL/GenBank/DDBJ databases">
        <title>Draft Genome Sequence of a Mulberry Tree, Morus notabilis C.K. Schneid.</title>
        <authorList>
            <person name="He N."/>
            <person name="Zhao S."/>
        </authorList>
    </citation>
    <scope>NUCLEOTIDE SEQUENCE</scope>
</reference>
<dbReference type="Proteomes" id="UP000030645">
    <property type="component" value="Unassembled WGS sequence"/>
</dbReference>
<keyword evidence="2" id="KW-1185">Reference proteome</keyword>
<name>W9RBB4_9ROSA</name>
<protein>
    <submittedName>
        <fullName evidence="1">Uncharacterized protein</fullName>
    </submittedName>
</protein>
<evidence type="ECO:0000313" key="1">
    <source>
        <dbReference type="EMBL" id="EXB63259.1"/>
    </source>
</evidence>
<evidence type="ECO:0000313" key="2">
    <source>
        <dbReference type="Proteomes" id="UP000030645"/>
    </source>
</evidence>
<sequence>MTLTTIHPDLHQTHVQSTPMCNAQRWEGLRNPRSWSIRGCEFAAEVVPSLTLMMRTAMSETRRGLSRFHARRSM</sequence>
<accession>W9RBB4</accession>